<name>A0A5E4QUW3_9NEOP</name>
<feature type="compositionally biased region" description="Basic residues" evidence="1">
    <location>
        <begin position="256"/>
        <end position="265"/>
    </location>
</feature>
<organism evidence="2 3">
    <name type="scientific">Leptidea sinapis</name>
    <dbReference type="NCBI Taxonomy" id="189913"/>
    <lineage>
        <taxon>Eukaryota</taxon>
        <taxon>Metazoa</taxon>
        <taxon>Ecdysozoa</taxon>
        <taxon>Arthropoda</taxon>
        <taxon>Hexapoda</taxon>
        <taxon>Insecta</taxon>
        <taxon>Pterygota</taxon>
        <taxon>Neoptera</taxon>
        <taxon>Endopterygota</taxon>
        <taxon>Lepidoptera</taxon>
        <taxon>Glossata</taxon>
        <taxon>Ditrysia</taxon>
        <taxon>Papilionoidea</taxon>
        <taxon>Pieridae</taxon>
        <taxon>Dismorphiinae</taxon>
        <taxon>Leptidea</taxon>
    </lineage>
</organism>
<dbReference type="EMBL" id="FZQP02005110">
    <property type="protein sequence ID" value="VVD00993.1"/>
    <property type="molecule type" value="Genomic_DNA"/>
</dbReference>
<evidence type="ECO:0000313" key="3">
    <source>
        <dbReference type="Proteomes" id="UP000324832"/>
    </source>
</evidence>
<reference evidence="2 3" key="1">
    <citation type="submission" date="2017-07" db="EMBL/GenBank/DDBJ databases">
        <authorList>
            <person name="Talla V."/>
            <person name="Backstrom N."/>
        </authorList>
    </citation>
    <scope>NUCLEOTIDE SEQUENCE [LARGE SCALE GENOMIC DNA]</scope>
</reference>
<dbReference type="AlphaFoldDB" id="A0A5E4QUW3"/>
<dbReference type="Proteomes" id="UP000324832">
    <property type="component" value="Unassembled WGS sequence"/>
</dbReference>
<feature type="region of interest" description="Disordered" evidence="1">
    <location>
        <begin position="240"/>
        <end position="265"/>
    </location>
</feature>
<feature type="region of interest" description="Disordered" evidence="1">
    <location>
        <begin position="283"/>
        <end position="310"/>
    </location>
</feature>
<evidence type="ECO:0000313" key="2">
    <source>
        <dbReference type="EMBL" id="VVD00993.1"/>
    </source>
</evidence>
<proteinExistence type="predicted"/>
<keyword evidence="3" id="KW-1185">Reference proteome</keyword>
<evidence type="ECO:0000256" key="1">
    <source>
        <dbReference type="SAM" id="MobiDB-lite"/>
    </source>
</evidence>
<sequence length="470" mass="51169">MGSAAADVRLGSSSGGRARARGAVAAVAGRLAAARGGAAPRSADWLTLTPKDALPQPDHMAASCTSACCPAPSWRLAASQPCCRSRLRPSHSSAARFSFAILFPLELPLPTKVLFTGNVSGAVTVGVGAGDLAPPPAKRPNKHPAPMQRPSREQYAAMCARAQATGQPLPAHVFAHIIIHIVVICMYIEKEVIGNHNEIDQISMPLLREVVTFDIVSTIEDRVAIYIVLREQRMCERRPRAGRHGVVHPVGGRGGRGGRGRRHAVQVRRRVGVRVHVGRPLVARHRHRHRQRQRRRRRAVRRRGPRVRRAGRHVGALRRRGRVARAAAVPVAVAVGAGAEVGRARAARRLRLQRRRVRVRRALGVGRAPRGALVPHAQQRVDAVAAHVLGDGRVAPARGAVLRAGGLGSLRRVARPGRRRVRRRAQRRHGLGSPLGHLVLEADAFHLPQDSFAGRHHHVLLSTVRQFRIH</sequence>
<protein>
    <submittedName>
        <fullName evidence="2">Uncharacterized protein</fullName>
    </submittedName>
</protein>
<accession>A0A5E4QUW3</accession>
<gene>
    <name evidence="2" type="ORF">LSINAPIS_LOCUS11523</name>
</gene>